<dbReference type="EMBL" id="AAWL01000038">
    <property type="protein sequence ID" value="EAX46363.1"/>
    <property type="molecule type" value="Genomic_DNA"/>
</dbReference>
<dbReference type="AlphaFoldDB" id="A1HUC5"/>
<dbReference type="RefSeq" id="WP_007290629.1">
    <property type="nucleotide sequence ID" value="NZ_AAWL01000038.1"/>
</dbReference>
<organism evidence="2 3">
    <name type="scientific">Thermosinus carboxydivorans Nor1</name>
    <dbReference type="NCBI Taxonomy" id="401526"/>
    <lineage>
        <taxon>Bacteria</taxon>
        <taxon>Bacillati</taxon>
        <taxon>Bacillota</taxon>
        <taxon>Negativicutes</taxon>
        <taxon>Selenomonadales</taxon>
        <taxon>Sporomusaceae</taxon>
        <taxon>Thermosinus</taxon>
    </lineage>
</organism>
<feature type="domain" description="Rhodanese" evidence="1">
    <location>
        <begin position="27"/>
        <end position="88"/>
    </location>
</feature>
<evidence type="ECO:0000313" key="3">
    <source>
        <dbReference type="Proteomes" id="UP000005139"/>
    </source>
</evidence>
<reference evidence="2 3" key="1">
    <citation type="submission" date="2007-01" db="EMBL/GenBank/DDBJ databases">
        <title>Annotation of the draft genome assembly of Thermosinus carboxydivorans Nor1.</title>
        <authorList>
            <consortium name="US DOE Joint Genome Institute (JGI-ORNL)"/>
            <person name="Larimer F."/>
            <person name="Land M."/>
            <person name="Hauser L."/>
        </authorList>
    </citation>
    <scope>NUCLEOTIDE SEQUENCE [LARGE SCALE GENOMIC DNA]</scope>
    <source>
        <strain evidence="2 3">Nor1</strain>
    </source>
</reference>
<dbReference type="PANTHER" id="PTHR43031:SF1">
    <property type="entry name" value="PYRIDINE NUCLEOTIDE-DISULPHIDE OXIDOREDUCTASE"/>
    <property type="match status" value="1"/>
</dbReference>
<dbReference type="Gene3D" id="3.40.250.10">
    <property type="entry name" value="Rhodanese-like domain"/>
    <property type="match status" value="1"/>
</dbReference>
<dbReference type="PANTHER" id="PTHR43031">
    <property type="entry name" value="FAD-DEPENDENT OXIDOREDUCTASE"/>
    <property type="match status" value="1"/>
</dbReference>
<name>A1HUC5_9FIRM</name>
<dbReference type="InterPro" id="IPR050229">
    <property type="entry name" value="GlpE_sulfurtransferase"/>
</dbReference>
<reference evidence="2 3" key="2">
    <citation type="submission" date="2007-01" db="EMBL/GenBank/DDBJ databases">
        <title>Sequencing of the draft genome and assembly of Thermosinus carboxydivorans Nor1.</title>
        <authorList>
            <consortium name="US DOE Joint Genome Institute (JGI-PGF)"/>
            <person name="Copeland A."/>
            <person name="Lucas S."/>
            <person name="Lapidus A."/>
            <person name="Barry K."/>
            <person name="Glavina del Rio T."/>
            <person name="Dalin E."/>
            <person name="Tice H."/>
            <person name="Bruce D."/>
            <person name="Pitluck S."/>
            <person name="Richardson P."/>
        </authorList>
    </citation>
    <scope>NUCLEOTIDE SEQUENCE [LARGE SCALE GENOMIC DNA]</scope>
    <source>
        <strain evidence="2 3">Nor1</strain>
    </source>
</reference>
<dbReference type="InterPro" id="IPR001763">
    <property type="entry name" value="Rhodanese-like_dom"/>
</dbReference>
<dbReference type="Pfam" id="PF00581">
    <property type="entry name" value="Rhodanese"/>
    <property type="match status" value="1"/>
</dbReference>
<dbReference type="InterPro" id="IPR036873">
    <property type="entry name" value="Rhodanese-like_dom_sf"/>
</dbReference>
<dbReference type="Proteomes" id="UP000005139">
    <property type="component" value="Unassembled WGS sequence"/>
</dbReference>
<evidence type="ECO:0000259" key="1">
    <source>
        <dbReference type="PROSITE" id="PS50206"/>
    </source>
</evidence>
<comment type="caution">
    <text evidence="2">The sequence shown here is derived from an EMBL/GenBank/DDBJ whole genome shotgun (WGS) entry which is preliminary data.</text>
</comment>
<dbReference type="PROSITE" id="PS50206">
    <property type="entry name" value="RHODANESE_3"/>
    <property type="match status" value="1"/>
</dbReference>
<keyword evidence="3" id="KW-1185">Reference proteome</keyword>
<dbReference type="SUPFAM" id="SSF52821">
    <property type="entry name" value="Rhodanese/Cell cycle control phosphatase"/>
    <property type="match status" value="1"/>
</dbReference>
<accession>A1HUC5</accession>
<sequence>MKTLSFSMSESPEECKQIRLANCKDIRYIPLGQLRNRLNELDKDKEIIAFCKISLRGYEAALILEGEGFDKVKVMEGGIVAWPFECEK</sequence>
<gene>
    <name evidence="2" type="ORF">TcarDRAFT_0021</name>
</gene>
<evidence type="ECO:0000313" key="2">
    <source>
        <dbReference type="EMBL" id="EAX46363.1"/>
    </source>
</evidence>
<dbReference type="eggNOG" id="COG0607">
    <property type="taxonomic scope" value="Bacteria"/>
</dbReference>
<protein>
    <submittedName>
        <fullName evidence="2">Pyridine nucleotide-disulfide oxidoreductase/rhodanese domain protein</fullName>
    </submittedName>
</protein>
<proteinExistence type="predicted"/>